<reference evidence="5 6" key="1">
    <citation type="submission" date="2024-04" db="EMBL/GenBank/DDBJ databases">
        <authorList>
            <person name="Rising A."/>
            <person name="Reimegard J."/>
            <person name="Sonavane S."/>
            <person name="Akerstrom W."/>
            <person name="Nylinder S."/>
            <person name="Hedman E."/>
            <person name="Kallberg Y."/>
        </authorList>
    </citation>
    <scope>NUCLEOTIDE SEQUENCE [LARGE SCALE GENOMIC DNA]</scope>
</reference>
<feature type="region of interest" description="Disordered" evidence="3">
    <location>
        <begin position="412"/>
        <end position="475"/>
    </location>
</feature>
<dbReference type="InterPro" id="IPR019131">
    <property type="entry name" value="Cortactin-binding_p2_N"/>
</dbReference>
<feature type="region of interest" description="Disordered" evidence="3">
    <location>
        <begin position="365"/>
        <end position="386"/>
    </location>
</feature>
<evidence type="ECO:0000256" key="2">
    <source>
        <dbReference type="SAM" id="Coils"/>
    </source>
</evidence>
<name>A0AAV1ZKI7_9ARAC</name>
<keyword evidence="1 2" id="KW-0175">Coiled coil</keyword>
<feature type="compositionally biased region" description="Low complexity" evidence="3">
    <location>
        <begin position="415"/>
        <end position="436"/>
    </location>
</feature>
<dbReference type="AlphaFoldDB" id="A0AAV1ZKI7"/>
<evidence type="ECO:0000256" key="3">
    <source>
        <dbReference type="SAM" id="MobiDB-lite"/>
    </source>
</evidence>
<proteinExistence type="predicted"/>
<evidence type="ECO:0000259" key="4">
    <source>
        <dbReference type="Pfam" id="PF09727"/>
    </source>
</evidence>
<feature type="domain" description="Cortactin-binding protein-2 N-terminal" evidence="4">
    <location>
        <begin position="35"/>
        <end position="223"/>
    </location>
</feature>
<feature type="compositionally biased region" description="Polar residues" evidence="3">
    <location>
        <begin position="7"/>
        <end position="27"/>
    </location>
</feature>
<sequence length="640" mass="69872">MAARNITKPQPSALSGQFEQAEKTSSTLKRHPKMELSKPDLLQLLGVLEGELQAREIVIAVLKAEQVKQLLYPKRKSTSANDPWAALQRDCLGAFDATFDEAAVKNLYGMQLSTLENFLKQYKIAQTKLKQQLQEAEQRCEKVIKLLAELEDEKRKHAQDTAQGDDVTYLLEKERERLHQENEFERQQNRCMEKDIKCLQETLEQERLRQKQIVLLLLAERKRLIFRYAEEKQKCDRLSQILCDEKGRIADMVDGLEEESKKSLQMEAELERQLCEFEIEREQFKADITELESRNNELTLEVQRLQEELESQKQAASSSLSSQSQLGEGVRSTIVTMVSTPPIRAVPTISPTVSPPRGVARAVCPKTGPAPATPAKPPGLIPQAPAKINPGKPVYSTSSAVLSPLCSPPLATSGLKTTSKPVKPSSPAPLASPSVPENIGTLLQVVPPGPQYAESPLSPPEGEKIISDSTSPSNTKAYGTVKAASVSVHKTGTAVSPNVAANAKKLSVGRGAPPPIPPNKPVLPPQALHRKDTGSKPPVPPRSDVTPENAPDKTAQRCTVSARFLGMSKAAADESPGNATVEKDETQVGVSNEKSSTSSQAVTSDNNIESEVLVQELADFQQILVSMASSKNFNSLNNAD</sequence>
<keyword evidence="6" id="KW-1185">Reference proteome</keyword>
<feature type="coiled-coil region" evidence="2">
    <location>
        <begin position="253"/>
        <end position="315"/>
    </location>
</feature>
<gene>
    <name evidence="5" type="ORF">LARSCL_LOCUS5488</name>
</gene>
<organism evidence="5 6">
    <name type="scientific">Larinioides sclopetarius</name>
    <dbReference type="NCBI Taxonomy" id="280406"/>
    <lineage>
        <taxon>Eukaryota</taxon>
        <taxon>Metazoa</taxon>
        <taxon>Ecdysozoa</taxon>
        <taxon>Arthropoda</taxon>
        <taxon>Chelicerata</taxon>
        <taxon>Arachnida</taxon>
        <taxon>Araneae</taxon>
        <taxon>Araneomorphae</taxon>
        <taxon>Entelegynae</taxon>
        <taxon>Araneoidea</taxon>
        <taxon>Araneidae</taxon>
        <taxon>Larinioides</taxon>
    </lineage>
</organism>
<evidence type="ECO:0000313" key="6">
    <source>
        <dbReference type="Proteomes" id="UP001497382"/>
    </source>
</evidence>
<dbReference type="PANTHER" id="PTHR23166:SF5">
    <property type="entry name" value="CTTNBP2 N-TERMINAL-LIKE PROTEIN"/>
    <property type="match status" value="1"/>
</dbReference>
<comment type="caution">
    <text evidence="5">The sequence shown here is derived from an EMBL/GenBank/DDBJ whole genome shotgun (WGS) entry which is preliminary data.</text>
</comment>
<evidence type="ECO:0000313" key="5">
    <source>
        <dbReference type="EMBL" id="CAL1270789.1"/>
    </source>
</evidence>
<dbReference type="Proteomes" id="UP001497382">
    <property type="component" value="Unassembled WGS sequence"/>
</dbReference>
<dbReference type="PANTHER" id="PTHR23166">
    <property type="entry name" value="FILAMIN/GPBP-INTERACTING PROTEIN"/>
    <property type="match status" value="1"/>
</dbReference>
<dbReference type="EMBL" id="CAXIEN010000050">
    <property type="protein sequence ID" value="CAL1270789.1"/>
    <property type="molecule type" value="Genomic_DNA"/>
</dbReference>
<accession>A0AAV1ZKI7</accession>
<feature type="region of interest" description="Disordered" evidence="3">
    <location>
        <begin position="1"/>
        <end position="32"/>
    </location>
</feature>
<dbReference type="Pfam" id="PF09727">
    <property type="entry name" value="CortBP2"/>
    <property type="match status" value="1"/>
</dbReference>
<protein>
    <recommendedName>
        <fullName evidence="4">Cortactin-binding protein-2 N-terminal domain-containing protein</fullName>
    </recommendedName>
</protein>
<dbReference type="InterPro" id="IPR050719">
    <property type="entry name" value="Cortactin-Actin_Reg"/>
</dbReference>
<evidence type="ECO:0000256" key="1">
    <source>
        <dbReference type="ARBA" id="ARBA00023054"/>
    </source>
</evidence>
<feature type="coiled-coil region" evidence="2">
    <location>
        <begin position="115"/>
        <end position="209"/>
    </location>
</feature>
<feature type="compositionally biased region" description="Polar residues" evidence="3">
    <location>
        <begin position="588"/>
        <end position="605"/>
    </location>
</feature>
<feature type="region of interest" description="Disordered" evidence="3">
    <location>
        <begin position="507"/>
        <end position="605"/>
    </location>
</feature>
<feature type="compositionally biased region" description="Pro residues" evidence="3">
    <location>
        <begin position="512"/>
        <end position="524"/>
    </location>
</feature>
<feature type="compositionally biased region" description="Pro residues" evidence="3">
    <location>
        <begin position="371"/>
        <end position="380"/>
    </location>
</feature>